<evidence type="ECO:0000313" key="2">
    <source>
        <dbReference type="Proteomes" id="UP001079657"/>
    </source>
</evidence>
<gene>
    <name evidence="1" type="ORF">OXH55_05850</name>
</gene>
<evidence type="ECO:0000313" key="1">
    <source>
        <dbReference type="EMBL" id="MCY6370151.1"/>
    </source>
</evidence>
<dbReference type="InterPro" id="IPR023198">
    <property type="entry name" value="PGP-like_dom2"/>
</dbReference>
<sequence>MDIFKNVKTIFFDYDGTLHDSMNIYKPALNKAYSYLVEEGLAEPRDLKDEEIKYWLGFNSIDMWAKFMPELSKEMQTKARKMVGAEMKSLVEQKKAALYEGALETLEYLKSKGYRLVFVSNCSHYYKDMHNEAFNLDKYFEELACAQQYEYIPKYEFLAKVMTKYPKNMVIVGDRHHDMKAGKMNNIYTIGCDYGFGLEGELDEADIIIKDIRELKEYL</sequence>
<dbReference type="NCBIfam" id="TIGR01549">
    <property type="entry name" value="HAD-SF-IA-v1"/>
    <property type="match status" value="1"/>
</dbReference>
<dbReference type="EMBL" id="JAPQES010000001">
    <property type="protein sequence ID" value="MCY6370151.1"/>
    <property type="molecule type" value="Genomic_DNA"/>
</dbReference>
<dbReference type="RefSeq" id="WP_268048760.1">
    <property type="nucleotide sequence ID" value="NZ_JAPQES010000001.1"/>
</dbReference>
<reference evidence="1" key="1">
    <citation type="submission" date="2022-12" db="EMBL/GenBank/DDBJ databases">
        <authorList>
            <person name="Wang J."/>
        </authorList>
    </citation>
    <scope>NUCLEOTIDE SEQUENCE</scope>
    <source>
        <strain evidence="1">HY-42-06</strain>
    </source>
</reference>
<keyword evidence="2" id="KW-1185">Reference proteome</keyword>
<dbReference type="GO" id="GO:0016787">
    <property type="term" value="F:hydrolase activity"/>
    <property type="evidence" value="ECO:0007669"/>
    <property type="project" value="UniProtKB-KW"/>
</dbReference>
<proteinExistence type="predicted"/>
<dbReference type="InterPro" id="IPR041492">
    <property type="entry name" value="HAD_2"/>
</dbReference>
<comment type="caution">
    <text evidence="1">The sequence shown here is derived from an EMBL/GenBank/DDBJ whole genome shotgun (WGS) entry which is preliminary data.</text>
</comment>
<dbReference type="InterPro" id="IPR006439">
    <property type="entry name" value="HAD-SF_hydro_IA"/>
</dbReference>
<organism evidence="1 2">
    <name type="scientific">Clostridium ganghwense</name>
    <dbReference type="NCBI Taxonomy" id="312089"/>
    <lineage>
        <taxon>Bacteria</taxon>
        <taxon>Bacillati</taxon>
        <taxon>Bacillota</taxon>
        <taxon>Clostridia</taxon>
        <taxon>Eubacteriales</taxon>
        <taxon>Clostridiaceae</taxon>
        <taxon>Clostridium</taxon>
    </lineage>
</organism>
<dbReference type="Gene3D" id="1.10.150.240">
    <property type="entry name" value="Putative phosphatase, domain 2"/>
    <property type="match status" value="1"/>
</dbReference>
<dbReference type="Pfam" id="PF13419">
    <property type="entry name" value="HAD_2"/>
    <property type="match status" value="1"/>
</dbReference>
<keyword evidence="1" id="KW-0378">Hydrolase</keyword>
<dbReference type="Gene3D" id="3.40.50.1000">
    <property type="entry name" value="HAD superfamily/HAD-like"/>
    <property type="match status" value="1"/>
</dbReference>
<dbReference type="PANTHER" id="PTHR43434:SF1">
    <property type="entry name" value="PHOSPHOGLYCOLATE PHOSPHATASE"/>
    <property type="match status" value="1"/>
</dbReference>
<name>A0ABT4CPJ2_9CLOT</name>
<protein>
    <submittedName>
        <fullName evidence="1">HAD family hydrolase</fullName>
    </submittedName>
</protein>
<dbReference type="SUPFAM" id="SSF56784">
    <property type="entry name" value="HAD-like"/>
    <property type="match status" value="1"/>
</dbReference>
<dbReference type="Proteomes" id="UP001079657">
    <property type="component" value="Unassembled WGS sequence"/>
</dbReference>
<accession>A0ABT4CPJ2</accession>
<dbReference type="PANTHER" id="PTHR43434">
    <property type="entry name" value="PHOSPHOGLYCOLATE PHOSPHATASE"/>
    <property type="match status" value="1"/>
</dbReference>
<dbReference type="InterPro" id="IPR036412">
    <property type="entry name" value="HAD-like_sf"/>
</dbReference>
<dbReference type="InterPro" id="IPR050155">
    <property type="entry name" value="HAD-like_hydrolase_sf"/>
</dbReference>
<dbReference type="InterPro" id="IPR023214">
    <property type="entry name" value="HAD_sf"/>
</dbReference>